<evidence type="ECO:0000313" key="8">
    <source>
        <dbReference type="EMBL" id="EAZ88194.1"/>
    </source>
</evidence>
<name>A3IZA3_9CHRO</name>
<gene>
    <name evidence="8" type="ORF">CY0110_14675</name>
</gene>
<dbReference type="eggNOG" id="COG3505">
    <property type="taxonomic scope" value="Bacteria"/>
</dbReference>
<dbReference type="InterPro" id="IPR032689">
    <property type="entry name" value="TraG-D_C"/>
</dbReference>
<keyword evidence="5 6" id="KW-0472">Membrane</keyword>
<dbReference type="GO" id="GO:0005886">
    <property type="term" value="C:plasma membrane"/>
    <property type="evidence" value="ECO:0007669"/>
    <property type="project" value="UniProtKB-SubCell"/>
</dbReference>
<evidence type="ECO:0000256" key="4">
    <source>
        <dbReference type="ARBA" id="ARBA00022989"/>
    </source>
</evidence>
<keyword evidence="9" id="KW-1185">Reference proteome</keyword>
<reference evidence="8 9" key="1">
    <citation type="submission" date="2007-03" db="EMBL/GenBank/DDBJ databases">
        <authorList>
            <person name="Stal L."/>
            <person name="Ferriera S."/>
            <person name="Johnson J."/>
            <person name="Kravitz S."/>
            <person name="Beeson K."/>
            <person name="Sutton G."/>
            <person name="Rogers Y.-H."/>
            <person name="Friedman R."/>
            <person name="Frazier M."/>
            <person name="Venter J.C."/>
        </authorList>
    </citation>
    <scope>NUCLEOTIDE SEQUENCE [LARGE SCALE GENOMIC DNA]</scope>
    <source>
        <strain evidence="8 9">CCY0110</strain>
    </source>
</reference>
<dbReference type="CDD" id="cd01127">
    <property type="entry name" value="TrwB_TraG_TraD_VirD4"/>
    <property type="match status" value="1"/>
</dbReference>
<dbReference type="PANTHER" id="PTHR37937:SF1">
    <property type="entry name" value="CONJUGATIVE TRANSFER: DNA TRANSPORT"/>
    <property type="match status" value="1"/>
</dbReference>
<feature type="domain" description="TraD/TraG TraM recognition site" evidence="7">
    <location>
        <begin position="397"/>
        <end position="518"/>
    </location>
</feature>
<keyword evidence="3 6" id="KW-0812">Transmembrane</keyword>
<organism evidence="8 9">
    <name type="scientific">Crocosphaera chwakensis CCY0110</name>
    <dbReference type="NCBI Taxonomy" id="391612"/>
    <lineage>
        <taxon>Bacteria</taxon>
        <taxon>Bacillati</taxon>
        <taxon>Cyanobacteriota</taxon>
        <taxon>Cyanophyceae</taxon>
        <taxon>Oscillatoriophycideae</taxon>
        <taxon>Chroococcales</taxon>
        <taxon>Aphanothecaceae</taxon>
        <taxon>Crocosphaera</taxon>
        <taxon>Crocosphaera chwakensis</taxon>
    </lineage>
</organism>
<keyword evidence="2" id="KW-1003">Cell membrane</keyword>
<evidence type="ECO:0000256" key="1">
    <source>
        <dbReference type="ARBA" id="ARBA00004651"/>
    </source>
</evidence>
<proteinExistence type="predicted"/>
<dbReference type="Proteomes" id="UP000003781">
    <property type="component" value="Unassembled WGS sequence"/>
</dbReference>
<accession>A3IZA3</accession>
<evidence type="ECO:0000256" key="6">
    <source>
        <dbReference type="SAM" id="Phobius"/>
    </source>
</evidence>
<evidence type="ECO:0000259" key="7">
    <source>
        <dbReference type="Pfam" id="PF12696"/>
    </source>
</evidence>
<dbReference type="InterPro" id="IPR027417">
    <property type="entry name" value="P-loop_NTPase"/>
</dbReference>
<dbReference type="EMBL" id="AAXW01000098">
    <property type="protein sequence ID" value="EAZ88194.1"/>
    <property type="molecule type" value="Genomic_DNA"/>
</dbReference>
<comment type="caution">
    <text evidence="8">The sequence shown here is derived from an EMBL/GenBank/DDBJ whole genome shotgun (WGS) entry which is preliminary data.</text>
</comment>
<dbReference type="AlphaFoldDB" id="A3IZA3"/>
<evidence type="ECO:0000256" key="2">
    <source>
        <dbReference type="ARBA" id="ARBA00022475"/>
    </source>
</evidence>
<dbReference type="InterPro" id="IPR051539">
    <property type="entry name" value="T4SS-coupling_protein"/>
</dbReference>
<dbReference type="SUPFAM" id="SSF52540">
    <property type="entry name" value="P-loop containing nucleoside triphosphate hydrolases"/>
    <property type="match status" value="1"/>
</dbReference>
<feature type="transmembrane region" description="Helical" evidence="6">
    <location>
        <begin position="6"/>
        <end position="24"/>
    </location>
</feature>
<comment type="subcellular location">
    <subcellularLocation>
        <location evidence="1">Cell membrane</location>
        <topology evidence="1">Multi-pass membrane protein</topology>
    </subcellularLocation>
</comment>
<dbReference type="PANTHER" id="PTHR37937">
    <property type="entry name" value="CONJUGATIVE TRANSFER: DNA TRANSPORT"/>
    <property type="match status" value="1"/>
</dbReference>
<dbReference type="RefSeq" id="WP_008278721.1">
    <property type="nucleotide sequence ID" value="NZ_AAXW01000098.1"/>
</dbReference>
<dbReference type="OrthoDB" id="102453at2"/>
<dbReference type="Gene3D" id="3.40.50.300">
    <property type="entry name" value="P-loop containing nucleotide triphosphate hydrolases"/>
    <property type="match status" value="2"/>
</dbReference>
<protein>
    <recommendedName>
        <fullName evidence="7">TraD/TraG TraM recognition site domain-containing protein</fullName>
    </recommendedName>
</protein>
<evidence type="ECO:0000256" key="5">
    <source>
        <dbReference type="ARBA" id="ARBA00023136"/>
    </source>
</evidence>
<dbReference type="Pfam" id="PF12696">
    <property type="entry name" value="TraG-D_C"/>
    <property type="match status" value="1"/>
</dbReference>
<sequence>MDFLATPEAQMILGMTILFTLMLWGGSNSKRRLTIASWASPDVIAKGTQVGIHQLRNPQVKSVCLVIGKFQLPSFERTPDWQRPFLNWGFSFFISLQILITKSPPAILVPTCNPLIEVVGKSGSGKTFSVINPMLLSAIKQGHPIVLYDAKADERGADGQTPFILTYAKSQGYDVKVFSPGRPFSCTINPLDFMRDCNDKAMASVIAKTFQENLRGNGDKKDGFFGPAGERLMTALLQYAKFTQEWAISTQNHKNATDLEKQMASGIAHYQTADLATAFKFLGLSDFPKRLATAKENSSPYLPYWVRQPFQQIISVKDAAPTSGGIIGQANDLLEELQQPHFLPSYTGKTNVNLMLGRKQLLVFQSDRQRRNVVNPLIAAIMTILVNLNFATKRDCPLILSIDEFPTLTLNEVPNWANELRSKGLVLILGYQEFNQLEKAYGRENSEIIRGPANHRFWFNPGTQKTAKELSDFLGQTETIVKNKSRSRNFGMNGGGSQSTSEQVMQLPLMSADEINSMIQGECIYIGTEYRETLTDPRDKKRKSRIRPWHLTKIPLPKSYFSLEKQCESLYDKKVYPWLCQQAQKRQYKSSINLNKSSRQTQSDDPTISLQAAMSFREDLANFFLPKVSQEESSNNPIPDLNDLF</sequence>
<evidence type="ECO:0000256" key="3">
    <source>
        <dbReference type="ARBA" id="ARBA00022692"/>
    </source>
</evidence>
<keyword evidence="4 6" id="KW-1133">Transmembrane helix</keyword>
<evidence type="ECO:0000313" key="9">
    <source>
        <dbReference type="Proteomes" id="UP000003781"/>
    </source>
</evidence>